<evidence type="ECO:0000256" key="4">
    <source>
        <dbReference type="ARBA" id="ARBA00012485"/>
    </source>
</evidence>
<feature type="region of interest" description="Disordered" evidence="15">
    <location>
        <begin position="3731"/>
        <end position="3766"/>
    </location>
</feature>
<dbReference type="SMART" id="SM00165">
    <property type="entry name" value="UBA"/>
    <property type="match status" value="1"/>
</dbReference>
<comment type="subcellular location">
    <subcellularLocation>
        <location evidence="2">Nucleus</location>
    </subcellularLocation>
</comment>
<dbReference type="InterPro" id="IPR050409">
    <property type="entry name" value="E3_ubiq-protein_ligase"/>
</dbReference>
<dbReference type="Gene3D" id="3.30.2410.10">
    <property type="entry name" value="Hect, E3 ligase catalytic domain"/>
    <property type="match status" value="1"/>
</dbReference>
<feature type="region of interest" description="Disordered" evidence="15">
    <location>
        <begin position="3097"/>
        <end position="3120"/>
    </location>
</feature>
<dbReference type="InterPro" id="IPR004170">
    <property type="entry name" value="WWE_dom"/>
</dbReference>
<evidence type="ECO:0000256" key="3">
    <source>
        <dbReference type="ARBA" id="ARBA00004906"/>
    </source>
</evidence>
<evidence type="ECO:0000256" key="13">
    <source>
        <dbReference type="ARBA" id="ARBA00034494"/>
    </source>
</evidence>
<dbReference type="InterPro" id="IPR037197">
    <property type="entry name" value="WWE_dom_sf"/>
</dbReference>
<feature type="compositionally biased region" description="Polar residues" evidence="15">
    <location>
        <begin position="3437"/>
        <end position="3489"/>
    </location>
</feature>
<evidence type="ECO:0000256" key="10">
    <source>
        <dbReference type="ARBA" id="ARBA00022816"/>
    </source>
</evidence>
<feature type="region of interest" description="Disordered" evidence="15">
    <location>
        <begin position="708"/>
        <end position="758"/>
    </location>
</feature>
<feature type="region of interest" description="Disordered" evidence="15">
    <location>
        <begin position="2248"/>
        <end position="2280"/>
    </location>
</feature>
<dbReference type="EMBL" id="EAAA01001942">
    <property type="status" value="NOT_ANNOTATED_CDS"/>
    <property type="molecule type" value="Genomic_DNA"/>
</dbReference>
<feature type="region of interest" description="Disordered" evidence="15">
    <location>
        <begin position="2662"/>
        <end position="2736"/>
    </location>
</feature>
<dbReference type="PROSITE" id="PS50030">
    <property type="entry name" value="UBA"/>
    <property type="match status" value="1"/>
</dbReference>
<reference evidence="19" key="3">
    <citation type="submission" date="2025-08" db="UniProtKB">
        <authorList>
            <consortium name="Ensembl"/>
        </authorList>
    </citation>
    <scope>IDENTIFICATION</scope>
</reference>
<dbReference type="SUPFAM" id="SSF56204">
    <property type="entry name" value="Hect, E3 ligase catalytic domain"/>
    <property type="match status" value="1"/>
</dbReference>
<dbReference type="GO" id="GO:0016567">
    <property type="term" value="P:protein ubiquitination"/>
    <property type="evidence" value="ECO:0007669"/>
    <property type="project" value="UniProtKB-UniPathway"/>
</dbReference>
<dbReference type="PROSITE" id="PS50918">
    <property type="entry name" value="WWE"/>
    <property type="match status" value="1"/>
</dbReference>
<feature type="domain" description="WWE" evidence="18">
    <location>
        <begin position="1577"/>
        <end position="1654"/>
    </location>
</feature>
<feature type="region of interest" description="Disordered" evidence="15">
    <location>
        <begin position="3247"/>
        <end position="3280"/>
    </location>
</feature>
<feature type="region of interest" description="Disordered" evidence="15">
    <location>
        <begin position="1372"/>
        <end position="1418"/>
    </location>
</feature>
<feature type="domain" description="HECT" evidence="17">
    <location>
        <begin position="3960"/>
        <end position="4296"/>
    </location>
</feature>
<comment type="catalytic activity">
    <reaction evidence="1">
        <text>S-ubiquitinyl-[E2 ubiquitin-conjugating enzyme]-L-cysteine + [acceptor protein]-L-lysine = [E2 ubiquitin-conjugating enzyme]-L-cysteine + N(6)-ubiquitinyl-[acceptor protein]-L-lysine.</text>
        <dbReference type="EC" id="2.3.2.26"/>
    </reaction>
</comment>
<dbReference type="InterPro" id="IPR041918">
    <property type="entry name" value="UBA_HUWE1"/>
</dbReference>
<feature type="compositionally biased region" description="Acidic residues" evidence="15">
    <location>
        <begin position="1379"/>
        <end position="1391"/>
    </location>
</feature>
<dbReference type="InterPro" id="IPR025527">
    <property type="entry name" value="HUWE1/Rev1_UBM"/>
</dbReference>
<dbReference type="SMART" id="SM00678">
    <property type="entry name" value="WWE"/>
    <property type="match status" value="1"/>
</dbReference>
<feature type="region of interest" description="Disordered" evidence="15">
    <location>
        <begin position="2955"/>
        <end position="3022"/>
    </location>
</feature>
<dbReference type="PROSITE" id="PS50237">
    <property type="entry name" value="HECT"/>
    <property type="match status" value="1"/>
</dbReference>
<dbReference type="CDD" id="cd14288">
    <property type="entry name" value="UBA_HUWE1"/>
    <property type="match status" value="1"/>
</dbReference>
<feature type="active site" description="Glycyl thioester intermediate" evidence="14">
    <location>
        <position position="4263"/>
    </location>
</feature>
<evidence type="ECO:0000259" key="17">
    <source>
        <dbReference type="PROSITE" id="PS50237"/>
    </source>
</evidence>
<feature type="compositionally biased region" description="Basic and acidic residues" evidence="15">
    <location>
        <begin position="1392"/>
        <end position="1408"/>
    </location>
</feature>
<dbReference type="InterPro" id="IPR015940">
    <property type="entry name" value="UBA"/>
</dbReference>
<dbReference type="Pfam" id="PF00632">
    <property type="entry name" value="HECT"/>
    <property type="match status" value="1"/>
</dbReference>
<dbReference type="GO" id="GO:0007030">
    <property type="term" value="P:Golgi organization"/>
    <property type="evidence" value="ECO:0000318"/>
    <property type="project" value="GO_Central"/>
</dbReference>
<dbReference type="FunFam" id="3.30.2410.10:FF:000004">
    <property type="entry name" value="E3 ubiquitin-protein ligase HUWE1, variant"/>
    <property type="match status" value="1"/>
</dbReference>
<dbReference type="GO" id="GO:0005737">
    <property type="term" value="C:cytoplasm"/>
    <property type="evidence" value="ECO:0000318"/>
    <property type="project" value="GO_Central"/>
</dbReference>
<feature type="region of interest" description="Disordered" evidence="15">
    <location>
        <begin position="3186"/>
        <end position="3221"/>
    </location>
</feature>
<organism evidence="19 20">
    <name type="scientific">Ciona intestinalis</name>
    <name type="common">Transparent sea squirt</name>
    <name type="synonym">Ascidia intestinalis</name>
    <dbReference type="NCBI Taxonomy" id="7719"/>
    <lineage>
        <taxon>Eukaryota</taxon>
        <taxon>Metazoa</taxon>
        <taxon>Chordata</taxon>
        <taxon>Tunicata</taxon>
        <taxon>Ascidiacea</taxon>
        <taxon>Phlebobranchia</taxon>
        <taxon>Cionidae</taxon>
        <taxon>Ciona</taxon>
    </lineage>
</organism>
<feature type="region of interest" description="Disordered" evidence="15">
    <location>
        <begin position="1690"/>
        <end position="1716"/>
    </location>
</feature>
<feature type="region of interest" description="Disordered" evidence="15">
    <location>
        <begin position="3312"/>
        <end position="3334"/>
    </location>
</feature>
<dbReference type="InParanoid" id="F6XN27"/>
<dbReference type="PROSITE" id="PS50330">
    <property type="entry name" value="UIM"/>
    <property type="match status" value="1"/>
</dbReference>
<protein>
    <recommendedName>
        <fullName evidence="4">HECT-type E3 ubiquitin transferase</fullName>
        <ecNumber evidence="4">2.3.2.26</ecNumber>
    </recommendedName>
</protein>
<reference evidence="19" key="4">
    <citation type="submission" date="2025-09" db="UniProtKB">
        <authorList>
            <consortium name="Ensembl"/>
        </authorList>
    </citation>
    <scope>IDENTIFICATION</scope>
</reference>
<dbReference type="PANTHER" id="PTHR11254">
    <property type="entry name" value="HECT DOMAIN UBIQUITIN-PROTEIN LIGASE"/>
    <property type="match status" value="1"/>
</dbReference>
<feature type="compositionally biased region" description="Basic and acidic residues" evidence="15">
    <location>
        <begin position="1998"/>
        <end position="2025"/>
    </location>
</feature>
<feature type="region of interest" description="Disordered" evidence="15">
    <location>
        <begin position="1998"/>
        <end position="2027"/>
    </location>
</feature>
<feature type="compositionally biased region" description="Basic and acidic residues" evidence="15">
    <location>
        <begin position="1287"/>
        <end position="1297"/>
    </location>
</feature>
<feature type="region of interest" description="Disordered" evidence="15">
    <location>
        <begin position="2371"/>
        <end position="2438"/>
    </location>
</feature>
<evidence type="ECO:0000256" key="8">
    <source>
        <dbReference type="ARBA" id="ARBA00022763"/>
    </source>
</evidence>
<evidence type="ECO:0000256" key="9">
    <source>
        <dbReference type="ARBA" id="ARBA00022786"/>
    </source>
</evidence>
<feature type="compositionally biased region" description="Polar residues" evidence="15">
    <location>
        <begin position="2966"/>
        <end position="2978"/>
    </location>
</feature>
<dbReference type="GeneTree" id="ENSGT00940000156319"/>
<feature type="compositionally biased region" description="Low complexity" evidence="15">
    <location>
        <begin position="3735"/>
        <end position="3751"/>
    </location>
</feature>
<keyword evidence="7" id="KW-0808">Transferase</keyword>
<feature type="compositionally biased region" description="Acidic residues" evidence="15">
    <location>
        <begin position="2376"/>
        <end position="2438"/>
    </location>
</feature>
<evidence type="ECO:0000313" key="19">
    <source>
        <dbReference type="Ensembl" id="ENSCINP00000024896.2"/>
    </source>
</evidence>
<dbReference type="Proteomes" id="UP000008144">
    <property type="component" value="Chromosome 4"/>
</dbReference>
<name>F6XN27_CIOIN</name>
<evidence type="ECO:0000259" key="18">
    <source>
        <dbReference type="PROSITE" id="PS50918"/>
    </source>
</evidence>
<evidence type="ECO:0000256" key="6">
    <source>
        <dbReference type="ARBA" id="ARBA00022553"/>
    </source>
</evidence>
<dbReference type="EC" id="2.3.2.26" evidence="4"/>
<feature type="compositionally biased region" description="Acidic residues" evidence="15">
    <location>
        <begin position="739"/>
        <end position="749"/>
    </location>
</feature>
<dbReference type="EMBL" id="EAAA01001944">
    <property type="status" value="NOT_ANNOTATED_CDS"/>
    <property type="molecule type" value="Genomic_DNA"/>
</dbReference>
<keyword evidence="11" id="KW-0234">DNA repair</keyword>
<feature type="region of interest" description="Disordered" evidence="15">
    <location>
        <begin position="479"/>
        <end position="501"/>
    </location>
</feature>
<dbReference type="FunFam" id="3.30.2160.10:FF:000001">
    <property type="entry name" value="E3 ubiquitin-protein ligase NEDD4-like"/>
    <property type="match status" value="1"/>
</dbReference>
<dbReference type="Gene3D" id="3.30.720.50">
    <property type="match status" value="1"/>
</dbReference>
<dbReference type="UniPathway" id="UPA00143"/>
<dbReference type="SUPFAM" id="SSF117839">
    <property type="entry name" value="WWE domain"/>
    <property type="match status" value="1"/>
</dbReference>
<dbReference type="GO" id="GO:0061630">
    <property type="term" value="F:ubiquitin protein ligase activity"/>
    <property type="evidence" value="ECO:0000318"/>
    <property type="project" value="GO_Central"/>
</dbReference>
<comment type="pathway">
    <text evidence="3">Protein modification; protein ubiquitination.</text>
</comment>
<dbReference type="Pfam" id="PF06025">
    <property type="entry name" value="DUF913"/>
    <property type="match status" value="1"/>
</dbReference>
<dbReference type="FunCoup" id="F6XN27">
    <property type="interactions" value="565"/>
</dbReference>
<feature type="domain" description="UBA" evidence="16">
    <location>
        <begin position="1315"/>
        <end position="1354"/>
    </location>
</feature>
<feature type="compositionally biased region" description="Low complexity" evidence="15">
    <location>
        <begin position="3845"/>
        <end position="3863"/>
    </location>
</feature>
<dbReference type="InterPro" id="IPR009060">
    <property type="entry name" value="UBA-like_sf"/>
</dbReference>
<sequence>MKIDRNKLKKCTTEVPADCRVLIDKLKTCSDEELVTILESTTAWTVGKCELYHWVDVLDRFDGILSAAAYTGESEWLLTVNTDEHLQELALAVLHFTSLLIEYSFSRHLYNSVEHLISLLSSSNLDMILSVLNLLYVFSKRSNFLSRLADKQRLPLLKRLGYLAENWGGKENGFGLAESCLDSPVSTFPSNATTLHYEFYADTKTVTESQHTAKKQANNMYCIHVENVHQMSSSPAEIMESLIKMYPVPNDSKMLLYTHLRLAHSFSQHKTRLKCVQARLHAISVLVYTNSVSENIGSILYSGFTEELVDLLQVKDNTLVDIKAAALRTLTSIVHLDCRDRTPRLGAIVDVTGVSQYHGFLPVLVRRCIDSMTSTKNPEFPHSFATALFSFLYHLSSYESGGEALVQSGMMGPLLSVVTNMGDQQEQTTFVTRAVRVIDLITNIDWQAFQAINGLQVFIDRLEHEVAICKKDAPMACDTIPGAAESPSDGKSRTEMETEESGAQCLPQRAALFKSVLNFLKKAISDQAFGGQVRHMMDGTLPNSLKHIIGNVEYYGPALFLLAMEVVTVYVFQEPSLLSSLQDNRLTHVMLHALLVKDPPATREVLASLPNIFSALCINTRGLEAFVNCNPFDRLFHVMLSPDYLLAMRRRRSSDPLGDTASNLGHAMDELMRQQPSLRGATIKAILQLLCELKCLGNDPNIICSRATSSKNEGGGSNAEGTNASSNAPGENGSQADERSEDEVEEVEEVASTSKQSSSSVQMLTAAGGAKKNVPLLDYIQNVTKFIQAIVSNNTGDHCTKFNETGGIAILLHLLRLPSLPLDFPTSAACQSITNLTQTVFILLRAPTVVGESLAHVLDILKNELQPLFLTTPGETRTRPASVLLHELTQQQSADAAENEGSSLVKSLVHLHAFVTLFLTLPRANQNEIRTIIVNQWGSRMGITALEGLNKLYRSLIWESTVLLALCTPGAIPEDSEFGEKELENLLSSAEQGTSKTDSTEASVGMEMEGNEIKSAGSKHKMSPAFSARIKCIKPVLTVASKLGRSLAELFGLLVKLAVGKPIRQRYGRHMAVAHAQNVAPSRPARKLAYSLSTLLLDGLSWRAPPNVPSSKLRTTFLICTVGFTIPMLFDEKKMPYHLMLQYFAGTGSLDALFNCFKWALSSQLDEDNSAEVSSQSNELPGSVDDFLEAWLMLLERLVNPRNILNSPYVIHDKPAATTPTDELAPIVAPFSAVKFLIKTQKAALEALQHLWCSRRLSKLSSRICDSVILILCHLIRGEQIARDKLNEEREEREKKAKANPPTAQDNSTNNRKNQTFQKDLQQLVDMGFAREQVLQALMHASTLEAATEWLLTHSSEDDQLLRAISMSLEGTPAAAASEEPETDAEEEVRDQEDKKKKEEEEQMKVEDEKDDEEPMSASDIDDFAASIFERGLELVNHLPDTVYRVCDVIVVLMKRAGKNWSDGVFNKLVVQIKEKCQKLTDDYKSNGDGVWLQDDEFSDGLAAQALLFALLYEEMKEPCTRVVSHNDLIPTFVALLSCASTWLQDHNDVSTTPKWISPVLLLVDLYERTCITLARKSELQRRFEGHRREWKWFDDRSGRWCSYSASNHKSIDDAYAANLPGIRFTAGRRRYTINFLQLIQFNEESGNRRPIMATYVKDSSLTDKDSNKKSKSEDADTLHSSMRLLLSLKKNKNKKTPETMETDNNGKAAEPVPTSSEESFSGFIRLSPVDADKLVHSCTAFVCLPVDADTLHSSMRLLLRLTRNGIEGGHLRALMFAELGGPAALLRLKFKHGFVGFASLATLLLRHILEEDATLKYSMDKAIHDITVSGAGNASCGVTSGSVGARELHYVLRALAPAACQHPDLFSEACKKNMKIVLPSLTSRNVETEEDNLVSSTGVQIISQSKRTQQAQPSLHLPPVVVETLKLLLDALVATDDFGSEGRKTLIFTKKIKKFVFLAGADQRNSSTSVKLDASTSTSKDNEELNLHQILQSEHSFGEKTQVKSEEGAKKSDHDPKASMEGDFKTQTGKPLVTKSAILRLLAELVKSYPSCAYLLANHQYKANMTPIVTQDCSCLSFILDNLLTPRTEEAVDKDCPALSRVLLACLAACQLQHPSGTSTLPGHDPHVALVSELKSAISRTVHTPESPQKHKRLRALLEIVTTIIECTRTNPQQPRRTLARNQLPEPNVDQSQSVVPRLMVRRGLTTDLAKITHYIDLGSSEMADTVNAALRPLEILTRYTSLYSNKAQQSENKKTTTEEETSQARSEQVQDRQASAEITSPQQWNTYTTADDGRLSFFYFYSDIVLLDGRQILVQQKLGVSDNMSDEYMDVLNPDNVSQESDLHLAAEMQPGHRQDVFMREDEEEIAASRIEQDHDENDGAVDEDERVEDDIADDTINGDESTDSEQDEDDDDDDDDQDDEIEDDGSEMDNQEMDEDEVIEATEFGEDVDYETFVYDFMHGDHQDMDLFIQMEDIFGISRSIPPPPGMIALCHPLLVRHANHAQITDSGGPISIPSNLSTAQQQQLINQQESNHTIHLHYTGGRQPRNAPLVLQRLLGPTVAQDILQVSNSLYTEGGGRAQLIVNTDDANYTPTDIIDVIFLQSGVMANHSASLVPDNVPSSLARWVEESCVLDSQSLYDCITVIKDEIVKHVLDVRDEELSERKEKRKKEKEEKQKEEEQKKKEREEKEKAKKQKKEEVVENTPAEQVTTSSSPSIATPSNTPVATRPDSPSVSSKFIGNLKKLLNQAIFSKYVPKKVNNTNFSNMPLLLSILSQEKDISTLFGFLKQNFFTTERAPAINALQQASSSLLAVSGQLEGLSFSLQQAIGASEDVPATARSASDAQVSGETVSMVAEAAPFSADGATEQLAVPASDRGMDNASPQSDVTMETYEAVAQSAANEMVVSEAEVVTTTTEEGATASSATAPSQVMEGVDPSFLAALPADIRQEVIREQLSRSSHRTVAASSTTGQPSHSGVSPEFLAALPPNIQEEVLEQERRERSRNTAQQAAAGENLDPTTFIQTLPPELRQSVLSDMDESLVAVLSEELAAEAQSLRDDVDERQRRYLQERLLTHGVGLLRQGGVRSRSRHITEGFGGFQRRPGYTESTTRTGQTSTTTTPPLVCRQILDHESLACLLLLLFVDETKLNTNWLHRVLRNLCYHVPSRDWLVATLMSILHRASELHSPKPTTDSEMDVTPSQPTKLQKQMPKKSSISSSADTSFRNTSWMSIKLEAALGSRSSIFQVEGGSSISPSPGSMKKHGRDQGSESSTKRVHIHPQASPVVCRHAIDALIVLSKIFPNYFITQQPSKPKTGWGKSKSNGFPKCKTSPLQHRNKSSMIETDFWDILLRLDASSAHKNLIKTFLDDPHVAGDSASEKSNIDLSITWLGVLMRMLSQPVVKRSQQLTDKMLRLLAQISRYITSEQSQKAKKDTPASGTAPNASVSNTGATTSAEVQVTSADQNSETSGTSTATMGARAGTSNTSTVGRSTAAPQTSTTSSSRSQGSISTISETPATSGAKEDTALQLEKELSLTVGVLTTHACSEEGLEDATTLLLHLSKSAPALRLLIIRLSLEGAQKLGGLLASQIKELLDEIIVYNQQQLASGAIPAVTTAPTKGVIVNRFDSTLTVVLSAKDKFKKLGRELQLPSMQALTSKTSHQAFFLRILKVIIQLQQASKEYQNFNDKSKKVTKFSSAGGSMLSAVQNTVSRLEREADALMDIISPPLPRYRNQTARASQSSSSAAASSSKSETEEEEKKDESTLSERLQLDELWEILGACLKELSKSHDQHAVLVLQPAVEAFFLVHSSETSQSSARRGGGGAETETRESQLAHINEQPPVSPGQPTGSTSESSSSLSSQSSLIDASMPIDTQKFLKFADTHRTVLNQILRQSTVPLSDGPFSVLVDHTRVLDFDVKRRYFRQELERTENSPIRRDDVAIRVQRDHLFEDSFRELHRRTPAELRSRLYVVFDGEDGQDAGGVLREWYLVISREIFNPMYALFRTSPGDHGTYTINPLSYINPNHLSYFKFVGRIVAKAIYDNKLLECYFTRSFYKHILGKPVKYTDMEADDYEFSQGLRYLLEHDITSLGTELFFSVEIEEFGKTEVRDLKENGRNLPVSEKNKREYAHLVCQEKMTGAIKKQLAAFLEGFYEIIPKRLISIFDEQELELLISGLPNVDIDDLRQNTEYHKYQPNSPQIQWFWRALRSFDQAERAKFLQFVTGTSKVPLQGFSTLEGMTGVQKFQIHRDDRSTARLPCAHTCFNQLDLPAYENYDKLRERLLLAITECTEGFGLA</sequence>
<proteinExistence type="inferred from homology"/>
<evidence type="ECO:0000256" key="5">
    <source>
        <dbReference type="ARBA" id="ARBA00022448"/>
    </source>
</evidence>
<keyword evidence="6" id="KW-0597">Phosphoprotein</keyword>
<feature type="compositionally biased region" description="Low complexity" evidence="15">
    <location>
        <begin position="2712"/>
        <end position="2726"/>
    </location>
</feature>
<keyword evidence="5" id="KW-0813">Transport</keyword>
<dbReference type="InterPro" id="IPR003903">
    <property type="entry name" value="UIM_dom"/>
</dbReference>
<keyword evidence="8" id="KW-0227">DNA damage</keyword>
<evidence type="ECO:0000256" key="2">
    <source>
        <dbReference type="ARBA" id="ARBA00004123"/>
    </source>
</evidence>
<evidence type="ECO:0000259" key="16">
    <source>
        <dbReference type="PROSITE" id="PS50030"/>
    </source>
</evidence>
<dbReference type="GO" id="GO:0006281">
    <property type="term" value="P:DNA repair"/>
    <property type="evidence" value="ECO:0007669"/>
    <property type="project" value="UniProtKB-KW"/>
</dbReference>
<dbReference type="Pfam" id="PF22562">
    <property type="entry name" value="UBA_7"/>
    <property type="match status" value="1"/>
</dbReference>
<comment type="similarity">
    <text evidence="13">Belongs to the UPL family. TOM1/PTR1 subfamily.</text>
</comment>
<dbReference type="InterPro" id="IPR016024">
    <property type="entry name" value="ARM-type_fold"/>
</dbReference>
<keyword evidence="20" id="KW-1185">Reference proteome</keyword>
<dbReference type="GO" id="GO:0051028">
    <property type="term" value="P:mRNA transport"/>
    <property type="evidence" value="ECO:0007669"/>
    <property type="project" value="UniProtKB-KW"/>
</dbReference>
<evidence type="ECO:0000256" key="7">
    <source>
        <dbReference type="ARBA" id="ARBA00022679"/>
    </source>
</evidence>
<dbReference type="GO" id="GO:0006511">
    <property type="term" value="P:ubiquitin-dependent protein catabolic process"/>
    <property type="evidence" value="ECO:0000318"/>
    <property type="project" value="GO_Central"/>
</dbReference>
<evidence type="ECO:0000256" key="14">
    <source>
        <dbReference type="PROSITE-ProRule" id="PRU00104"/>
    </source>
</evidence>
<feature type="compositionally biased region" description="Polar residues" evidence="15">
    <location>
        <begin position="2265"/>
        <end position="2280"/>
    </location>
</feature>
<evidence type="ECO:0000256" key="1">
    <source>
        <dbReference type="ARBA" id="ARBA00000885"/>
    </source>
</evidence>
<feature type="compositionally biased region" description="Polar residues" evidence="15">
    <location>
        <begin position="1302"/>
        <end position="1315"/>
    </location>
</feature>
<evidence type="ECO:0000256" key="15">
    <source>
        <dbReference type="SAM" id="MobiDB-lite"/>
    </source>
</evidence>
<dbReference type="CDD" id="cd00078">
    <property type="entry name" value="HECTc"/>
    <property type="match status" value="1"/>
</dbReference>
<keyword evidence="9 14" id="KW-0833">Ubl conjugation pathway</keyword>
<dbReference type="EMBL" id="EAAA01001943">
    <property type="status" value="NOT_ANNOTATED_CDS"/>
    <property type="molecule type" value="Genomic_DNA"/>
</dbReference>
<evidence type="ECO:0000313" key="20">
    <source>
        <dbReference type="Proteomes" id="UP000008144"/>
    </source>
</evidence>
<feature type="compositionally biased region" description="Acidic residues" evidence="15">
    <location>
        <begin position="1409"/>
        <end position="1418"/>
    </location>
</feature>
<feature type="region of interest" description="Disordered" evidence="15">
    <location>
        <begin position="3425"/>
        <end position="3523"/>
    </location>
</feature>
<dbReference type="Pfam" id="PF06012">
    <property type="entry name" value="DUF908"/>
    <property type="match status" value="1"/>
</dbReference>
<feature type="compositionally biased region" description="Low complexity" evidence="15">
    <location>
        <begin position="3107"/>
        <end position="3120"/>
    </location>
</feature>
<dbReference type="Gene3D" id="3.90.1750.10">
    <property type="entry name" value="Hect, E3 ligase catalytic domains"/>
    <property type="match status" value="1"/>
</dbReference>
<keyword evidence="10" id="KW-0509">mRNA transport</keyword>
<dbReference type="Gene3D" id="1.10.8.10">
    <property type="entry name" value="DNA helicase RuvA subunit, C-terminal domain"/>
    <property type="match status" value="1"/>
</dbReference>
<dbReference type="GO" id="GO:0000139">
    <property type="term" value="C:Golgi membrane"/>
    <property type="evidence" value="ECO:0000318"/>
    <property type="project" value="GO_Central"/>
</dbReference>
<feature type="compositionally biased region" description="Basic and acidic residues" evidence="15">
    <location>
        <begin position="2673"/>
        <end position="2702"/>
    </location>
</feature>
<dbReference type="Pfam" id="PF14377">
    <property type="entry name" value="UBM"/>
    <property type="match status" value="3"/>
</dbReference>
<dbReference type="SMART" id="SM00119">
    <property type="entry name" value="HECTc"/>
    <property type="match status" value="1"/>
</dbReference>
<feature type="region of interest" description="Disordered" evidence="15">
    <location>
        <begin position="3809"/>
        <end position="3863"/>
    </location>
</feature>
<reference evidence="20" key="1">
    <citation type="journal article" date="2002" name="Science">
        <title>The draft genome of Ciona intestinalis: insights into chordate and vertebrate origins.</title>
        <authorList>
            <person name="Dehal P."/>
            <person name="Satou Y."/>
            <person name="Campbell R.K."/>
            <person name="Chapman J."/>
            <person name="Degnan B."/>
            <person name="De Tomaso A."/>
            <person name="Davidson B."/>
            <person name="Di Gregorio A."/>
            <person name="Gelpke M."/>
            <person name="Goodstein D.M."/>
            <person name="Harafuji N."/>
            <person name="Hastings K.E."/>
            <person name="Ho I."/>
            <person name="Hotta K."/>
            <person name="Huang W."/>
            <person name="Kawashima T."/>
            <person name="Lemaire P."/>
            <person name="Martinez D."/>
            <person name="Meinertzhagen I.A."/>
            <person name="Necula S."/>
            <person name="Nonaka M."/>
            <person name="Putnam N."/>
            <person name="Rash S."/>
            <person name="Saiga H."/>
            <person name="Satake M."/>
            <person name="Terry A."/>
            <person name="Yamada L."/>
            <person name="Wang H.G."/>
            <person name="Awazu S."/>
            <person name="Azumi K."/>
            <person name="Boore J."/>
            <person name="Branno M."/>
            <person name="Chin-Bow S."/>
            <person name="DeSantis R."/>
            <person name="Doyle S."/>
            <person name="Francino P."/>
            <person name="Keys D.N."/>
            <person name="Haga S."/>
            <person name="Hayashi H."/>
            <person name="Hino K."/>
            <person name="Imai K.S."/>
            <person name="Inaba K."/>
            <person name="Kano S."/>
            <person name="Kobayashi K."/>
            <person name="Kobayashi M."/>
            <person name="Lee B.I."/>
            <person name="Makabe K.W."/>
            <person name="Manohar C."/>
            <person name="Matassi G."/>
            <person name="Medina M."/>
            <person name="Mochizuki Y."/>
            <person name="Mount S."/>
            <person name="Morishita T."/>
            <person name="Miura S."/>
            <person name="Nakayama A."/>
            <person name="Nishizaka S."/>
            <person name="Nomoto H."/>
            <person name="Ohta F."/>
            <person name="Oishi K."/>
            <person name="Rigoutsos I."/>
            <person name="Sano M."/>
            <person name="Sasaki A."/>
            <person name="Sasakura Y."/>
            <person name="Shoguchi E."/>
            <person name="Shin-i T."/>
            <person name="Spagnuolo A."/>
            <person name="Stainier D."/>
            <person name="Suzuki M.M."/>
            <person name="Tassy O."/>
            <person name="Takatori N."/>
            <person name="Tokuoka M."/>
            <person name="Yagi K."/>
            <person name="Yoshizaki F."/>
            <person name="Wada S."/>
            <person name="Zhang C."/>
            <person name="Hyatt P.D."/>
            <person name="Larimer F."/>
            <person name="Detter C."/>
            <person name="Doggett N."/>
            <person name="Glavina T."/>
            <person name="Hawkins T."/>
            <person name="Richardson P."/>
            <person name="Lucas S."/>
            <person name="Kohara Y."/>
            <person name="Levine M."/>
            <person name="Satoh N."/>
            <person name="Rokhsar D.S."/>
        </authorList>
    </citation>
    <scope>NUCLEOTIDE SEQUENCE [LARGE SCALE GENOMIC DNA]</scope>
</reference>
<dbReference type="Gene3D" id="3.30.2160.10">
    <property type="entry name" value="Hect, E3 ligase catalytic domain"/>
    <property type="match status" value="1"/>
</dbReference>
<dbReference type="SUPFAM" id="SSF46934">
    <property type="entry name" value="UBA-like"/>
    <property type="match status" value="1"/>
</dbReference>
<dbReference type="GO" id="GO:0005634">
    <property type="term" value="C:nucleus"/>
    <property type="evidence" value="ECO:0000318"/>
    <property type="project" value="GO_Central"/>
</dbReference>
<dbReference type="PANTHER" id="PTHR11254:SF67">
    <property type="entry name" value="E3 UBIQUITIN-PROTEIN LIGASE HUWE1"/>
    <property type="match status" value="1"/>
</dbReference>
<dbReference type="FunFam" id="3.90.1750.10:FF:000003">
    <property type="entry name" value="E3 ubiquitin-protein ligase UPL1"/>
    <property type="match status" value="1"/>
</dbReference>
<feature type="compositionally biased region" description="Low complexity" evidence="15">
    <location>
        <begin position="3490"/>
        <end position="3513"/>
    </location>
</feature>
<dbReference type="SUPFAM" id="SSF48371">
    <property type="entry name" value="ARM repeat"/>
    <property type="match status" value="1"/>
</dbReference>
<dbReference type="InterPro" id="IPR010314">
    <property type="entry name" value="E3_Ub_ligase_DUF913"/>
</dbReference>
<dbReference type="GO" id="GO:0061025">
    <property type="term" value="P:membrane fusion"/>
    <property type="evidence" value="ECO:0000318"/>
    <property type="project" value="GO_Central"/>
</dbReference>
<dbReference type="InterPro" id="IPR018123">
    <property type="entry name" value="WWE-dom_subgr"/>
</dbReference>
<feature type="region of interest" description="Disordered" evidence="15">
    <location>
        <begin position="1287"/>
        <end position="1315"/>
    </location>
</feature>
<accession>F6XN27</accession>
<dbReference type="Pfam" id="PF02825">
    <property type="entry name" value="WWE"/>
    <property type="match status" value="1"/>
</dbReference>
<dbReference type="InterPro" id="IPR000569">
    <property type="entry name" value="HECT_dom"/>
</dbReference>
<feature type="compositionally biased region" description="Polar residues" evidence="15">
    <location>
        <begin position="719"/>
        <end position="735"/>
    </location>
</feature>
<dbReference type="GO" id="GO:0008270">
    <property type="term" value="F:zinc ion binding"/>
    <property type="evidence" value="ECO:0007669"/>
    <property type="project" value="InterPro"/>
</dbReference>
<dbReference type="InterPro" id="IPR010309">
    <property type="entry name" value="E3_Ub_ligase_DUF908"/>
</dbReference>
<keyword evidence="12" id="KW-0539">Nucleus</keyword>
<dbReference type="InterPro" id="IPR035983">
    <property type="entry name" value="Hect_E3_ubiquitin_ligase"/>
</dbReference>
<feature type="compositionally biased region" description="Low complexity" evidence="15">
    <location>
        <begin position="3249"/>
        <end position="3259"/>
    </location>
</feature>
<dbReference type="HOGENOM" id="CLU_000058_0_0_1"/>
<dbReference type="OMA" id="ADEMKYG"/>
<feature type="compositionally biased region" description="Polar residues" evidence="15">
    <location>
        <begin position="3189"/>
        <end position="3207"/>
    </location>
</feature>
<dbReference type="STRING" id="7719.ENSCINP00000024896"/>
<evidence type="ECO:0000256" key="11">
    <source>
        <dbReference type="ARBA" id="ARBA00023204"/>
    </source>
</evidence>
<dbReference type="Ensembl" id="ENSCINT00000025142.2">
    <property type="protein sequence ID" value="ENSCINP00000024896.2"/>
    <property type="gene ID" value="ENSCING00000007623.3"/>
</dbReference>
<evidence type="ECO:0000256" key="12">
    <source>
        <dbReference type="ARBA" id="ARBA00023242"/>
    </source>
</evidence>
<reference evidence="19" key="2">
    <citation type="journal article" date="2008" name="Genome Biol.">
        <title>Improved genome assembly and evidence-based global gene model set for the chordate Ciona intestinalis: new insight into intron and operon populations.</title>
        <authorList>
            <person name="Satou Y."/>
            <person name="Mineta K."/>
            <person name="Ogasawara M."/>
            <person name="Sasakura Y."/>
            <person name="Shoguchi E."/>
            <person name="Ueno K."/>
            <person name="Yamada L."/>
            <person name="Matsumoto J."/>
            <person name="Wasserscheid J."/>
            <person name="Dewar K."/>
            <person name="Wiley G.B."/>
            <person name="Macmil S.L."/>
            <person name="Roe B.A."/>
            <person name="Zeller R.W."/>
            <person name="Hastings K.E."/>
            <person name="Lemaire P."/>
            <person name="Lindquist E."/>
            <person name="Endo T."/>
            <person name="Hotta K."/>
            <person name="Inaba K."/>
        </authorList>
    </citation>
    <scope>NUCLEOTIDE SEQUENCE [LARGE SCALE GENOMIC DNA]</scope>
    <source>
        <strain evidence="19">wild type</strain>
    </source>
</reference>